<keyword evidence="3" id="KW-1185">Reference proteome</keyword>
<dbReference type="EMBL" id="JBAHYK010004666">
    <property type="protein sequence ID" value="KAL0562723.1"/>
    <property type="molecule type" value="Genomic_DNA"/>
</dbReference>
<dbReference type="Pfam" id="PF18803">
    <property type="entry name" value="CxC2"/>
    <property type="match status" value="1"/>
</dbReference>
<gene>
    <name evidence="2" type="ORF">V5O48_019358</name>
</gene>
<sequence>MKPEEDEKPVDTGAESNPKRKSPDFLAAFMDIISQLTAWLALHEWDSDLNLDCDCGKGKRLVQCQDCQDFDICCTECWLERHRYNPWHWARVWNGSFFVRSDISVLRKEGFAVQIGHHGLPCPTLDKPKPIKVTIVHSNGVHGTLLSFCNCTSATKVQQFMKSRLFPGTALEPETAYTFSMLREYDIQSLQGKIPAYDWIHGLRRLTDNAHTHLVN</sequence>
<feature type="non-terminal residue" evidence="2">
    <location>
        <position position="216"/>
    </location>
</feature>
<proteinExistence type="predicted"/>
<protein>
    <recommendedName>
        <fullName evidence="1">CxC2-like cysteine cluster KDZ transposase-associated domain-containing protein</fullName>
    </recommendedName>
</protein>
<feature type="domain" description="CxC2-like cysteine cluster KDZ transposase-associated" evidence="1">
    <location>
        <begin position="106"/>
        <end position="210"/>
    </location>
</feature>
<comment type="caution">
    <text evidence="2">The sequence shown here is derived from an EMBL/GenBank/DDBJ whole genome shotgun (WGS) entry which is preliminary data.</text>
</comment>
<evidence type="ECO:0000313" key="3">
    <source>
        <dbReference type="Proteomes" id="UP001465976"/>
    </source>
</evidence>
<reference evidence="2 3" key="1">
    <citation type="submission" date="2024-02" db="EMBL/GenBank/DDBJ databases">
        <title>A draft genome for the cacao thread blight pathogen Marasmius crinis-equi.</title>
        <authorList>
            <person name="Cohen S.P."/>
            <person name="Baruah I.K."/>
            <person name="Amoako-Attah I."/>
            <person name="Bukari Y."/>
            <person name="Meinhardt L.W."/>
            <person name="Bailey B.A."/>
        </authorList>
    </citation>
    <scope>NUCLEOTIDE SEQUENCE [LARGE SCALE GENOMIC DNA]</scope>
    <source>
        <strain evidence="2 3">GH-76</strain>
    </source>
</reference>
<evidence type="ECO:0000259" key="1">
    <source>
        <dbReference type="Pfam" id="PF18803"/>
    </source>
</evidence>
<dbReference type="InterPro" id="IPR041457">
    <property type="entry name" value="CxC2_KDZ-assoc"/>
</dbReference>
<evidence type="ECO:0000313" key="2">
    <source>
        <dbReference type="EMBL" id="KAL0562723.1"/>
    </source>
</evidence>
<organism evidence="2 3">
    <name type="scientific">Marasmius crinis-equi</name>
    <dbReference type="NCBI Taxonomy" id="585013"/>
    <lineage>
        <taxon>Eukaryota</taxon>
        <taxon>Fungi</taxon>
        <taxon>Dikarya</taxon>
        <taxon>Basidiomycota</taxon>
        <taxon>Agaricomycotina</taxon>
        <taxon>Agaricomycetes</taxon>
        <taxon>Agaricomycetidae</taxon>
        <taxon>Agaricales</taxon>
        <taxon>Marasmiineae</taxon>
        <taxon>Marasmiaceae</taxon>
        <taxon>Marasmius</taxon>
    </lineage>
</organism>
<dbReference type="Proteomes" id="UP001465976">
    <property type="component" value="Unassembled WGS sequence"/>
</dbReference>
<name>A0ABR3EIL8_9AGAR</name>
<accession>A0ABR3EIL8</accession>